<evidence type="ECO:0000313" key="3">
    <source>
        <dbReference type="Proteomes" id="UP000074247"/>
    </source>
</evidence>
<comment type="caution">
    <text evidence="2">The sequence shown here is derived from an EMBL/GenBank/DDBJ whole genome shotgun (WGS) entry which is preliminary data.</text>
</comment>
<organism evidence="2 3">
    <name type="scientific">Toxoplasma gondii ARI</name>
    <dbReference type="NCBI Taxonomy" id="1074872"/>
    <lineage>
        <taxon>Eukaryota</taxon>
        <taxon>Sar</taxon>
        <taxon>Alveolata</taxon>
        <taxon>Apicomplexa</taxon>
        <taxon>Conoidasida</taxon>
        <taxon>Coccidia</taxon>
        <taxon>Eucoccidiorida</taxon>
        <taxon>Eimeriorina</taxon>
        <taxon>Sarcocystidae</taxon>
        <taxon>Toxoplasma</taxon>
    </lineage>
</organism>
<protein>
    <submittedName>
        <fullName evidence="2">Uncharacterized protein</fullName>
    </submittedName>
</protein>
<dbReference type="AlphaFoldDB" id="A0A139XNT3"/>
<dbReference type="VEuPathDB" id="ToxoDB:TGARI_278753"/>
<reference evidence="2 3" key="1">
    <citation type="journal article" date="2016" name="Nat. Commun.">
        <title>Local admixture of amplified and diversified secreted pathogenesis determinants shapes mosaic Toxoplasma gondii genomes.</title>
        <authorList>
            <person name="Lorenzi H."/>
            <person name="Khan A."/>
            <person name="Behnke M.S."/>
            <person name="Namasivayam S."/>
            <person name="Swapna L.S."/>
            <person name="Hadjithomas M."/>
            <person name="Karamycheva S."/>
            <person name="Pinney D."/>
            <person name="Brunk B.P."/>
            <person name="Ajioka J.W."/>
            <person name="Ajzenberg D."/>
            <person name="Boothroyd J.C."/>
            <person name="Boyle J.P."/>
            <person name="Darde M.L."/>
            <person name="Diaz-Miranda M.A."/>
            <person name="Dubey J.P."/>
            <person name="Fritz H.M."/>
            <person name="Gennari S.M."/>
            <person name="Gregory B.D."/>
            <person name="Kim K."/>
            <person name="Saeij J.P."/>
            <person name="Su C."/>
            <person name="White M.W."/>
            <person name="Zhu X.Q."/>
            <person name="Howe D.K."/>
            <person name="Rosenthal B.M."/>
            <person name="Grigg M.E."/>
            <person name="Parkinson J."/>
            <person name="Liu L."/>
            <person name="Kissinger J.C."/>
            <person name="Roos D.S."/>
            <person name="Sibley L.D."/>
        </authorList>
    </citation>
    <scope>NUCLEOTIDE SEQUENCE [LARGE SCALE GENOMIC DNA]</scope>
    <source>
        <strain evidence="2 3">ARI</strain>
    </source>
</reference>
<name>A0A139XNT3_TOXGO</name>
<gene>
    <name evidence="2" type="ORF">TGARI_278753</name>
</gene>
<dbReference type="Proteomes" id="UP000074247">
    <property type="component" value="Unassembled WGS sequence"/>
</dbReference>
<evidence type="ECO:0000256" key="1">
    <source>
        <dbReference type="SAM" id="MobiDB-lite"/>
    </source>
</evidence>
<proteinExistence type="predicted"/>
<sequence length="226" mass="24879">MQKCVYSADEVYNFRFFSNVGAFNLAPRYMTVNVMPAPGAFHSPLAERLALECPVDSFEGRLLVIVGHLVSPRLFSFRLRTVSWALPPSKRGRLMTAGRSRATAFPTSRSSAGLGSHVRGSLYLLLRRCVAGFFAFYSRAPGVPVEATLGMPHSPAAPGTKMPTLPTALPHLSPLLSIACTWRTSLREQPVMQLRDFSGRRRRTDQGSRRGLSGLLERHPQVLAAL</sequence>
<evidence type="ECO:0000313" key="2">
    <source>
        <dbReference type="EMBL" id="KYF40429.1"/>
    </source>
</evidence>
<dbReference type="EMBL" id="AGQS02005468">
    <property type="protein sequence ID" value="KYF40429.1"/>
    <property type="molecule type" value="Genomic_DNA"/>
</dbReference>
<feature type="region of interest" description="Disordered" evidence="1">
    <location>
        <begin position="193"/>
        <end position="213"/>
    </location>
</feature>
<dbReference type="OrthoDB" id="10518858at2759"/>
<accession>A0A139XNT3</accession>